<dbReference type="SUPFAM" id="SSF52540">
    <property type="entry name" value="P-loop containing nucleoside triphosphate hydrolases"/>
    <property type="match status" value="1"/>
</dbReference>
<dbReference type="NCBIfam" id="TIGR01128">
    <property type="entry name" value="holA"/>
    <property type="match status" value="1"/>
</dbReference>
<reference evidence="6 7" key="1">
    <citation type="submission" date="2020-08" db="EMBL/GenBank/DDBJ databases">
        <title>Genomic Encyclopedia of Type Strains, Phase IV (KMG-IV): sequencing the most valuable type-strain genomes for metagenomic binning, comparative biology and taxonomic classification.</title>
        <authorList>
            <person name="Goeker M."/>
        </authorList>
    </citation>
    <scope>NUCLEOTIDE SEQUENCE [LARGE SCALE GENOMIC DNA]</scope>
    <source>
        <strain evidence="6 7">DSM 22548</strain>
    </source>
</reference>
<dbReference type="PANTHER" id="PTHR34388:SF1">
    <property type="entry name" value="DNA POLYMERASE III SUBUNIT DELTA"/>
    <property type="match status" value="1"/>
</dbReference>
<dbReference type="EMBL" id="JACICA010000003">
    <property type="protein sequence ID" value="MBB3702557.1"/>
    <property type="molecule type" value="Genomic_DNA"/>
</dbReference>
<dbReference type="Gene3D" id="3.40.50.300">
    <property type="entry name" value="P-loop containing nucleotide triphosphate hydrolases"/>
    <property type="match status" value="1"/>
</dbReference>
<evidence type="ECO:0000313" key="7">
    <source>
        <dbReference type="Proteomes" id="UP000541425"/>
    </source>
</evidence>
<dbReference type="GO" id="GO:0006261">
    <property type="term" value="P:DNA-templated DNA replication"/>
    <property type="evidence" value="ECO:0007669"/>
    <property type="project" value="TreeGrafter"/>
</dbReference>
<organism evidence="6 7">
    <name type="scientific">Alloprevotella rava</name>
    <dbReference type="NCBI Taxonomy" id="671218"/>
    <lineage>
        <taxon>Bacteria</taxon>
        <taxon>Pseudomonadati</taxon>
        <taxon>Bacteroidota</taxon>
        <taxon>Bacteroidia</taxon>
        <taxon>Bacteroidales</taxon>
        <taxon>Prevotellaceae</taxon>
        <taxon>Alloprevotella</taxon>
    </lineage>
</organism>
<dbReference type="EC" id="2.7.7.7" evidence="6"/>
<feature type="domain" description="DNA polymerase III delta N-terminal" evidence="5">
    <location>
        <begin position="29"/>
        <end position="138"/>
    </location>
</feature>
<evidence type="ECO:0000256" key="1">
    <source>
        <dbReference type="ARBA" id="ARBA00022679"/>
    </source>
</evidence>
<evidence type="ECO:0000256" key="3">
    <source>
        <dbReference type="ARBA" id="ARBA00022705"/>
    </source>
</evidence>
<evidence type="ECO:0000313" key="6">
    <source>
        <dbReference type="EMBL" id="MBB3702557.1"/>
    </source>
</evidence>
<comment type="caution">
    <text evidence="6">The sequence shown here is derived from an EMBL/GenBank/DDBJ whole genome shotgun (WGS) entry which is preliminary data.</text>
</comment>
<keyword evidence="4" id="KW-0239">DNA-directed DNA polymerase</keyword>
<dbReference type="PANTHER" id="PTHR34388">
    <property type="entry name" value="DNA POLYMERASE III SUBUNIT DELTA"/>
    <property type="match status" value="1"/>
</dbReference>
<dbReference type="AlphaFoldDB" id="A0A7W5UMT3"/>
<dbReference type="Pfam" id="PF06144">
    <property type="entry name" value="DNA_pol3_delta"/>
    <property type="match status" value="1"/>
</dbReference>
<accession>A0A7W5UMT3</accession>
<evidence type="ECO:0000256" key="2">
    <source>
        <dbReference type="ARBA" id="ARBA00022695"/>
    </source>
</evidence>
<dbReference type="Gene3D" id="1.20.272.10">
    <property type="match status" value="1"/>
</dbReference>
<proteinExistence type="predicted"/>
<dbReference type="Proteomes" id="UP000541425">
    <property type="component" value="Unassembled WGS sequence"/>
</dbReference>
<dbReference type="InterPro" id="IPR027417">
    <property type="entry name" value="P-loop_NTPase"/>
</dbReference>
<keyword evidence="1 6" id="KW-0808">Transferase</keyword>
<dbReference type="InterPro" id="IPR005790">
    <property type="entry name" value="DNA_polIII_delta"/>
</dbReference>
<keyword evidence="3" id="KW-0235">DNA replication</keyword>
<evidence type="ECO:0000256" key="4">
    <source>
        <dbReference type="ARBA" id="ARBA00022932"/>
    </source>
</evidence>
<name>A0A7W5UMT3_9BACT</name>
<evidence type="ECO:0000259" key="5">
    <source>
        <dbReference type="Pfam" id="PF06144"/>
    </source>
</evidence>
<gene>
    <name evidence="6" type="ORF">FHS60_001015</name>
</gene>
<keyword evidence="2 6" id="KW-0548">Nucleotidyltransferase</keyword>
<protein>
    <submittedName>
        <fullName evidence="6">DNA polymerase-3 subunit delta</fullName>
        <ecNumber evidence="6">2.7.7.7</ecNumber>
    </submittedName>
</protein>
<dbReference type="GO" id="GO:0009360">
    <property type="term" value="C:DNA polymerase III complex"/>
    <property type="evidence" value="ECO:0007669"/>
    <property type="project" value="InterPro"/>
</dbReference>
<dbReference type="InterPro" id="IPR010372">
    <property type="entry name" value="DNA_pol3_delta_N"/>
</dbReference>
<dbReference type="GO" id="GO:0003677">
    <property type="term" value="F:DNA binding"/>
    <property type="evidence" value="ECO:0007669"/>
    <property type="project" value="InterPro"/>
</dbReference>
<dbReference type="Gene3D" id="1.10.8.60">
    <property type="match status" value="1"/>
</dbReference>
<sequence length="344" mass="38959">MAFPTKNQGGVSYDAIVRDIQAGNYKPLYFLEGEESYYIDRLADFIVQSALNPEERDFNLVTLFGAETTIFNVIDAANGFPMGAQRLVVVVKEAQNIKELERLEHYLKHPQLSTVLVFCYKNGMLDRRKRLAPLIEKMGVLFVSPKLKDFQLPKFIEDYLRRKKVGIEPDATEMMAAHVGNDLSRMAGELDKLCIALPEGCKKVSKDLVAENIGISKDYNVYELQDALVTKNVVKTMQIANYFDKNSKAFPINRIIPTIFKFFQNLMLSYYSPDKSERGVATFLGITEWQVRKSVLPAMANYSGVKVMQIIGEIRRADARSKGVESGNISSGELLKELLFFILH</sequence>
<dbReference type="RefSeq" id="WP_183695722.1">
    <property type="nucleotide sequence ID" value="NZ_JACICA010000003.1"/>
</dbReference>
<dbReference type="GO" id="GO:0003887">
    <property type="term" value="F:DNA-directed DNA polymerase activity"/>
    <property type="evidence" value="ECO:0007669"/>
    <property type="project" value="UniProtKB-KW"/>
</dbReference>